<evidence type="ECO:0000256" key="1">
    <source>
        <dbReference type="ARBA" id="ARBA00009865"/>
    </source>
</evidence>
<keyword evidence="3 4" id="KW-0326">Glycosidase</keyword>
<evidence type="ECO:0000256" key="5">
    <source>
        <dbReference type="SAM" id="SignalP"/>
    </source>
</evidence>
<proteinExistence type="inferred from homology"/>
<dbReference type="EMBL" id="JAUJFL010000007">
    <property type="protein sequence ID" value="KAK2599767.1"/>
    <property type="molecule type" value="Genomic_DNA"/>
</dbReference>
<dbReference type="SUPFAM" id="SSF49899">
    <property type="entry name" value="Concanavalin A-like lectins/glucanases"/>
    <property type="match status" value="1"/>
</dbReference>
<dbReference type="GO" id="GO:0005975">
    <property type="term" value="P:carbohydrate metabolic process"/>
    <property type="evidence" value="ECO:0007669"/>
    <property type="project" value="InterPro"/>
</dbReference>
<reference evidence="7" key="1">
    <citation type="submission" date="2023-06" db="EMBL/GenBank/DDBJ databases">
        <authorList>
            <person name="Noh H."/>
        </authorList>
    </citation>
    <scope>NUCLEOTIDE SEQUENCE</scope>
    <source>
        <strain evidence="7">DUCC20226</strain>
    </source>
</reference>
<name>A0AAD9W136_PHOAM</name>
<dbReference type="CDD" id="cd09001">
    <property type="entry name" value="GH43_FsAxh1-like"/>
    <property type="match status" value="1"/>
</dbReference>
<feature type="domain" description="Beta-xylosidase C-terminal Concanavalin A-like" evidence="6">
    <location>
        <begin position="347"/>
        <end position="544"/>
    </location>
</feature>
<dbReference type="Pfam" id="PF17851">
    <property type="entry name" value="GH43_C2"/>
    <property type="match status" value="1"/>
</dbReference>
<dbReference type="Proteomes" id="UP001265746">
    <property type="component" value="Unassembled WGS sequence"/>
</dbReference>
<accession>A0AAD9W136</accession>
<keyword evidence="8" id="KW-1185">Reference proteome</keyword>
<dbReference type="PANTHER" id="PTHR42812">
    <property type="entry name" value="BETA-XYLOSIDASE"/>
    <property type="match status" value="1"/>
</dbReference>
<evidence type="ECO:0000313" key="8">
    <source>
        <dbReference type="Proteomes" id="UP001265746"/>
    </source>
</evidence>
<sequence>MYSIKAFQAVAGVASLFLELINASPLAQIVDQRQSSTFTNPIRWEDMPDADVFRIGDVFYYSSSTFAYSPGAPLYKSYDLANWTPVTHSVPTLDFGDKYNLGTSNRAYVQGIWASTVRYRESTDTFYWIGCIEFSKTYIYTSSGSGAGANNGEAASWNWQKAGVIDKCYYDCGLLIDDDDSMYVAYGNTNISVAQLSSDGLSEVSTQQVLSGGDVYIEGSHMYKINGYYWIIPTKVASGEWAYRATSPWGPYEQHVFFDNLPAPLSQAGWPHQGGIVDTQAGNWYYVAFIDAFPGGRIPVMAPVGWDSEGWPYIVTNSSGGWATEYDMPVSTSREVEPPGGLDTFTTLSDEWEWNHNPDTSSWNLVEGGGITLKTATVTDDLYSARNTLTHRSLGPKSEAIFEFDISQMADGDRAGAALFRDRSAYIGIHKSGDAATLVYVNGMDLIDGNWATASNGTIAATGPTITDSVIYLKITADITPALDADPVRPAIFSYSTDGTTWTQLGDPYLLVNTWSYFIGYRYAAFNFATKSLGGSVTLKSFSMELVD</sequence>
<evidence type="ECO:0000256" key="3">
    <source>
        <dbReference type="ARBA" id="ARBA00023295"/>
    </source>
</evidence>
<dbReference type="Gene3D" id="2.60.120.200">
    <property type="match status" value="1"/>
</dbReference>
<organism evidence="7 8">
    <name type="scientific">Phomopsis amygdali</name>
    <name type="common">Fusicoccum amygdali</name>
    <dbReference type="NCBI Taxonomy" id="1214568"/>
    <lineage>
        <taxon>Eukaryota</taxon>
        <taxon>Fungi</taxon>
        <taxon>Dikarya</taxon>
        <taxon>Ascomycota</taxon>
        <taxon>Pezizomycotina</taxon>
        <taxon>Sordariomycetes</taxon>
        <taxon>Sordariomycetidae</taxon>
        <taxon>Diaporthales</taxon>
        <taxon>Diaporthaceae</taxon>
        <taxon>Diaporthe</taxon>
    </lineage>
</organism>
<evidence type="ECO:0000256" key="4">
    <source>
        <dbReference type="RuleBase" id="RU361187"/>
    </source>
</evidence>
<protein>
    <recommendedName>
        <fullName evidence="6">Beta-xylosidase C-terminal Concanavalin A-like domain-containing protein</fullName>
    </recommendedName>
</protein>
<evidence type="ECO:0000256" key="2">
    <source>
        <dbReference type="ARBA" id="ARBA00022801"/>
    </source>
</evidence>
<dbReference type="Pfam" id="PF04616">
    <property type="entry name" value="Glyco_hydro_43"/>
    <property type="match status" value="1"/>
</dbReference>
<keyword evidence="2 4" id="KW-0378">Hydrolase</keyword>
<dbReference type="GO" id="GO:0004553">
    <property type="term" value="F:hydrolase activity, hydrolyzing O-glycosyl compounds"/>
    <property type="evidence" value="ECO:0007669"/>
    <property type="project" value="InterPro"/>
</dbReference>
<comment type="caution">
    <text evidence="7">The sequence shown here is derived from an EMBL/GenBank/DDBJ whole genome shotgun (WGS) entry which is preliminary data.</text>
</comment>
<comment type="similarity">
    <text evidence="1 4">Belongs to the glycosyl hydrolase 43 family.</text>
</comment>
<dbReference type="InterPro" id="IPR023296">
    <property type="entry name" value="Glyco_hydro_beta-prop_sf"/>
</dbReference>
<dbReference type="InterPro" id="IPR041542">
    <property type="entry name" value="GH43_C2"/>
</dbReference>
<feature type="signal peptide" evidence="5">
    <location>
        <begin position="1"/>
        <end position="23"/>
    </location>
</feature>
<dbReference type="Gene3D" id="2.115.10.20">
    <property type="entry name" value="Glycosyl hydrolase domain, family 43"/>
    <property type="match status" value="1"/>
</dbReference>
<dbReference type="PANTHER" id="PTHR42812:SF15">
    <property type="entry name" value="HYDROLASE, PUTATIVE (AFU_ORTHOLOGUE AFUA_2G00930)-RELATED"/>
    <property type="match status" value="1"/>
</dbReference>
<keyword evidence="5" id="KW-0732">Signal</keyword>
<dbReference type="InterPro" id="IPR013320">
    <property type="entry name" value="ConA-like_dom_sf"/>
</dbReference>
<gene>
    <name evidence="7" type="ORF">N8I77_011493</name>
</gene>
<dbReference type="InterPro" id="IPR051795">
    <property type="entry name" value="Glycosyl_Hydrlase_43"/>
</dbReference>
<dbReference type="AlphaFoldDB" id="A0AAD9W136"/>
<evidence type="ECO:0000259" key="6">
    <source>
        <dbReference type="Pfam" id="PF17851"/>
    </source>
</evidence>
<dbReference type="SUPFAM" id="SSF75005">
    <property type="entry name" value="Arabinanase/levansucrase/invertase"/>
    <property type="match status" value="1"/>
</dbReference>
<evidence type="ECO:0000313" key="7">
    <source>
        <dbReference type="EMBL" id="KAK2599767.1"/>
    </source>
</evidence>
<dbReference type="InterPro" id="IPR006710">
    <property type="entry name" value="Glyco_hydro_43"/>
</dbReference>
<feature type="chain" id="PRO_5042211409" description="Beta-xylosidase C-terminal Concanavalin A-like domain-containing protein" evidence="5">
    <location>
        <begin position="24"/>
        <end position="548"/>
    </location>
</feature>